<dbReference type="GO" id="GO:0016990">
    <property type="term" value="F:arginine deiminase activity"/>
    <property type="evidence" value="ECO:0007669"/>
    <property type="project" value="UniProtKB-UniRule"/>
</dbReference>
<evidence type="ECO:0000256" key="3">
    <source>
        <dbReference type="HAMAP-Rule" id="MF_00242"/>
    </source>
</evidence>
<keyword evidence="3" id="KW-0056">Arginine metabolism</keyword>
<keyword evidence="2 3" id="KW-0378">Hydrolase</keyword>
<dbReference type="NCBIfam" id="NF002381">
    <property type="entry name" value="PRK01388.1"/>
    <property type="match status" value="1"/>
</dbReference>
<dbReference type="NCBIfam" id="TIGR01078">
    <property type="entry name" value="arcA"/>
    <property type="match status" value="1"/>
</dbReference>
<gene>
    <name evidence="3 5" type="primary">arcA</name>
    <name evidence="5" type="ORF">G4Z02_05215</name>
</gene>
<dbReference type="AlphaFoldDB" id="A0A7L7KRX3"/>
<evidence type="ECO:0000256" key="4">
    <source>
        <dbReference type="PIRSR" id="PIRSR006356-1"/>
    </source>
</evidence>
<feature type="active site" description="Amidino-cysteine intermediate" evidence="3 4">
    <location>
        <position position="395"/>
    </location>
</feature>
<keyword evidence="6" id="KW-1185">Reference proteome</keyword>
<comment type="catalytic activity">
    <reaction evidence="3">
        <text>L-arginine + H2O = L-citrulline + NH4(+)</text>
        <dbReference type="Rhea" id="RHEA:19597"/>
        <dbReference type="ChEBI" id="CHEBI:15377"/>
        <dbReference type="ChEBI" id="CHEBI:28938"/>
        <dbReference type="ChEBI" id="CHEBI:32682"/>
        <dbReference type="ChEBI" id="CHEBI:57743"/>
        <dbReference type="EC" id="3.5.3.6"/>
    </reaction>
</comment>
<dbReference type="GO" id="GO:0005737">
    <property type="term" value="C:cytoplasm"/>
    <property type="evidence" value="ECO:0007669"/>
    <property type="project" value="UniProtKB-SubCell"/>
</dbReference>
<protein>
    <recommendedName>
        <fullName evidence="3">Arginine deiminase</fullName>
        <shortName evidence="3">ADI</shortName>
        <ecNumber evidence="3">3.5.3.6</ecNumber>
    </recommendedName>
    <alternativeName>
        <fullName evidence="3">Arginine dihydrolase</fullName>
        <shortName evidence="3">AD</shortName>
    </alternativeName>
</protein>
<dbReference type="Gene3D" id="1.10.3930.10">
    <property type="entry name" value="Arginine deiminase"/>
    <property type="match status" value="1"/>
</dbReference>
<evidence type="ECO:0000256" key="1">
    <source>
        <dbReference type="ARBA" id="ARBA00010206"/>
    </source>
</evidence>
<dbReference type="RefSeq" id="WP_258876945.1">
    <property type="nucleotide sequence ID" value="NZ_CP048914.1"/>
</dbReference>
<dbReference type="HAMAP" id="MF_00242">
    <property type="entry name" value="Arg_deiminase"/>
    <property type="match status" value="1"/>
</dbReference>
<dbReference type="Pfam" id="PF02274">
    <property type="entry name" value="ADI"/>
    <property type="match status" value="1"/>
</dbReference>
<name>A0A7L7KRX3_9MOLU</name>
<dbReference type="PRINTS" id="PR01466">
    <property type="entry name" value="ARGDEIMINASE"/>
</dbReference>
<comment type="pathway">
    <text evidence="3">Amino-acid degradation; L-arginine degradation via ADI pathway; carbamoyl phosphate from L-arginine: step 1/2.</text>
</comment>
<evidence type="ECO:0000313" key="6">
    <source>
        <dbReference type="Proteomes" id="UP000514720"/>
    </source>
</evidence>
<evidence type="ECO:0000256" key="2">
    <source>
        <dbReference type="ARBA" id="ARBA00022801"/>
    </source>
</evidence>
<dbReference type="UniPathway" id="UPA00254">
    <property type="reaction ID" value="UER00364"/>
</dbReference>
<dbReference type="SUPFAM" id="SSF55909">
    <property type="entry name" value="Pentein"/>
    <property type="match status" value="1"/>
</dbReference>
<dbReference type="PIRSF" id="PIRSF006356">
    <property type="entry name" value="Arg_deiminase"/>
    <property type="match status" value="1"/>
</dbReference>
<dbReference type="EC" id="3.5.3.6" evidence="3"/>
<dbReference type="Proteomes" id="UP000514720">
    <property type="component" value="Chromosome"/>
</dbReference>
<proteinExistence type="inferred from homology"/>
<comment type="similarity">
    <text evidence="1 3">Belongs to the arginine deiminase family.</text>
</comment>
<dbReference type="PANTHER" id="PTHR47271:SF2">
    <property type="entry name" value="ARGININE DEIMINASE"/>
    <property type="match status" value="1"/>
</dbReference>
<dbReference type="PANTHER" id="PTHR47271">
    <property type="entry name" value="ARGININE DEIMINASE"/>
    <property type="match status" value="1"/>
</dbReference>
<sequence length="407" mass="46526">MKLQVFSEIGRLKTVLLHRPGKELENLTPDLLEKLLFDDIPYLKVAQEEHDAFAQTLRDNGVEVLYIKDLVIEALDNHPEVRQHFINQFIEESNILSNTVKNGIYKYLIKMDNYELVSTMIEGIRTHDIEVDTSFSILDMLESEYPFYADPLPNLLFQRDPFATIGNGLAINNMMTDARTRETLFSEYIFAYHPRFENATIPCYKKRTTRWKSEGGDVLVLSPSTLAIGISKRTDPRAIESLARELFHKDASFTTILAFNIPKSRAFMHLDTVFTQVDHGTFTIHPGIMKELTIFEITKNGKKDIRVEKVVTTLEHILEKHLQRPIKLINIGGNDLITAGREQWNDGANTLAIAPGVVIVYSRNHVTNELLRKEGIKVLEIPSSELSRGRGGPRCMSMPLFREEIKE</sequence>
<accession>A0A7L7KRX3</accession>
<dbReference type="InterPro" id="IPR003876">
    <property type="entry name" value="Arg_deiminase"/>
</dbReference>
<dbReference type="Gene3D" id="3.75.10.10">
    <property type="entry name" value="L-arginine/glycine Amidinotransferase, Chain A"/>
    <property type="match status" value="1"/>
</dbReference>
<comment type="subcellular location">
    <subcellularLocation>
        <location evidence="3">Cytoplasm</location>
    </subcellularLocation>
</comment>
<dbReference type="GO" id="GO:0019546">
    <property type="term" value="P:L-arginine deiminase pathway"/>
    <property type="evidence" value="ECO:0007669"/>
    <property type="project" value="UniProtKB-UniRule"/>
</dbReference>
<evidence type="ECO:0000313" key="5">
    <source>
        <dbReference type="EMBL" id="QMS85169.1"/>
    </source>
</evidence>
<organism evidence="5 6">
    <name type="scientific">Candidatus Xianfuyuplasma coldseepsis</name>
    <dbReference type="NCBI Taxonomy" id="2782163"/>
    <lineage>
        <taxon>Bacteria</taxon>
        <taxon>Bacillati</taxon>
        <taxon>Mycoplasmatota</taxon>
        <taxon>Mollicutes</taxon>
        <taxon>Candidatus Izemoplasmatales</taxon>
        <taxon>Candidatus Izemoplasmataceae</taxon>
        <taxon>Candidatus Xianfuyuplasma</taxon>
    </lineage>
</organism>
<keyword evidence="3" id="KW-0963">Cytoplasm</keyword>
<dbReference type="KEGG" id="xcl:G4Z02_05215"/>
<dbReference type="EMBL" id="CP048914">
    <property type="protein sequence ID" value="QMS85169.1"/>
    <property type="molecule type" value="Genomic_DNA"/>
</dbReference>
<reference evidence="5 6" key="1">
    <citation type="submission" date="2020-02" db="EMBL/GenBank/DDBJ databases">
        <authorList>
            <person name="Zheng R.K."/>
            <person name="Sun C.M."/>
        </authorList>
    </citation>
    <scope>NUCLEOTIDE SEQUENCE [LARGE SCALE GENOMIC DNA]</scope>
    <source>
        <strain evidence="6">zrk13</strain>
    </source>
</reference>